<keyword evidence="9" id="KW-0808">Transferase</keyword>
<feature type="transmembrane region" description="Helical" evidence="7">
    <location>
        <begin position="335"/>
        <end position="357"/>
    </location>
</feature>
<protein>
    <submittedName>
        <fullName evidence="9">Acyltransferase</fullName>
    </submittedName>
</protein>
<comment type="subcellular location">
    <subcellularLocation>
        <location evidence="1">Cell membrane</location>
        <topology evidence="1">Multi-pass membrane protein</topology>
    </subcellularLocation>
</comment>
<evidence type="ECO:0000256" key="5">
    <source>
        <dbReference type="ARBA" id="ARBA00022989"/>
    </source>
</evidence>
<dbReference type="PANTHER" id="PTHR40074:SF2">
    <property type="entry name" value="O-ACETYLTRANSFERASE WECH"/>
    <property type="match status" value="1"/>
</dbReference>
<evidence type="ECO:0000256" key="2">
    <source>
        <dbReference type="ARBA" id="ARBA00007400"/>
    </source>
</evidence>
<evidence type="ECO:0000256" key="7">
    <source>
        <dbReference type="SAM" id="Phobius"/>
    </source>
</evidence>
<feature type="domain" description="Acyltransferase 3" evidence="8">
    <location>
        <begin position="9"/>
        <end position="355"/>
    </location>
</feature>
<feature type="transmembrane region" description="Helical" evidence="7">
    <location>
        <begin position="12"/>
        <end position="33"/>
    </location>
</feature>
<accession>E7RNS6</accession>
<feature type="transmembrane region" description="Helical" evidence="7">
    <location>
        <begin position="172"/>
        <end position="190"/>
    </location>
</feature>
<reference evidence="9" key="1">
    <citation type="submission" date="2011-01" db="EMBL/GenBank/DDBJ databases">
        <authorList>
            <person name="Muzny D."/>
            <person name="Qin X."/>
            <person name="Buhay C."/>
            <person name="Dugan-Rocha S."/>
            <person name="Ding Y."/>
            <person name="Chen G."/>
            <person name="Hawes A."/>
            <person name="Holder M."/>
            <person name="Jhangiani S."/>
            <person name="Johnson A."/>
            <person name="Khan Z."/>
            <person name="Li Z."/>
            <person name="Liu W."/>
            <person name="Liu X."/>
            <person name="Perez L."/>
            <person name="Shen H."/>
            <person name="Wang Q."/>
            <person name="Watt J."/>
            <person name="Xi L."/>
            <person name="Xin Y."/>
            <person name="Zhou J."/>
            <person name="Deng J."/>
            <person name="Jiang H."/>
            <person name="Liu Y."/>
            <person name="Qu J."/>
            <person name="Song X.-Z."/>
            <person name="Zhang L."/>
            <person name="Villasana D."/>
            <person name="Johnson A."/>
            <person name="Liu J."/>
            <person name="Liyanage D."/>
            <person name="Lorensuhewa L."/>
            <person name="Robinson T."/>
            <person name="Song A."/>
            <person name="Song B.-B."/>
            <person name="Dinh H."/>
            <person name="Thornton R."/>
            <person name="Coyle M."/>
            <person name="Francisco L."/>
            <person name="Jackson L."/>
            <person name="Javaid M."/>
            <person name="Korchina V."/>
            <person name="Kovar C."/>
            <person name="Mata R."/>
            <person name="Mathew T."/>
            <person name="Ngo R."/>
            <person name="Nguyen L."/>
            <person name="Nguyen N."/>
            <person name="Okwuonu G."/>
            <person name="Ongeri F."/>
            <person name="Pham C."/>
            <person name="Simmons D."/>
            <person name="Wilczek-Boney K."/>
            <person name="Hale W."/>
            <person name="Jakkamsetti A."/>
            <person name="Pham P."/>
            <person name="Ruth R."/>
            <person name="San Lucas F."/>
            <person name="Warren J."/>
            <person name="Zhang J."/>
            <person name="Zhao Z."/>
            <person name="Zhou C."/>
            <person name="Zhu D."/>
            <person name="Lee S."/>
            <person name="Bess C."/>
            <person name="Blankenburg K."/>
            <person name="Forbes L."/>
            <person name="Fu Q."/>
            <person name="Gubbala S."/>
            <person name="Hirani K."/>
            <person name="Jayaseelan J.C."/>
            <person name="Lara F."/>
            <person name="Munidasa M."/>
            <person name="Palculict T."/>
            <person name="Patil S."/>
            <person name="Pu L.-L."/>
            <person name="Saada N."/>
            <person name="Tang L."/>
            <person name="Weissenberger G."/>
            <person name="Zhu Y."/>
            <person name="Hemphill L."/>
            <person name="Shang Y."/>
            <person name="Youmans B."/>
            <person name="Ayvaz T."/>
            <person name="Ross M."/>
            <person name="Santibanez J."/>
            <person name="Aqrawi P."/>
            <person name="Gross S."/>
            <person name="Joshi V."/>
            <person name="Fowler G."/>
            <person name="Nazareth L."/>
            <person name="Reid J."/>
            <person name="Worley K."/>
            <person name="Petrosino J."/>
            <person name="Highlander S."/>
            <person name="Gibbs R."/>
        </authorList>
    </citation>
    <scope>NUCLEOTIDE SEQUENCE [LARGE SCALE GENOMIC DNA]</scope>
    <source>
        <strain evidence="9">ATCC 33269</strain>
    </source>
</reference>
<dbReference type="Proteomes" id="UP000005580">
    <property type="component" value="Unassembled WGS sequence"/>
</dbReference>
<keyword evidence="3" id="KW-1003">Cell membrane</keyword>
<dbReference type="GO" id="GO:0016413">
    <property type="term" value="F:O-acetyltransferase activity"/>
    <property type="evidence" value="ECO:0007669"/>
    <property type="project" value="TreeGrafter"/>
</dbReference>
<comment type="similarity">
    <text evidence="2">Belongs to the acyltransferase 3 family.</text>
</comment>
<feature type="transmembrane region" description="Helical" evidence="7">
    <location>
        <begin position="234"/>
        <end position="255"/>
    </location>
</feature>
<keyword evidence="5 7" id="KW-1133">Transmembrane helix</keyword>
<evidence type="ECO:0000256" key="4">
    <source>
        <dbReference type="ARBA" id="ARBA00022692"/>
    </source>
</evidence>
<dbReference type="RefSeq" id="WP_004368036.1">
    <property type="nucleotide sequence ID" value="NZ_GL833116.1"/>
</dbReference>
<name>E7RNS6_9BACT</name>
<evidence type="ECO:0000259" key="8">
    <source>
        <dbReference type="Pfam" id="PF01757"/>
    </source>
</evidence>
<dbReference type="InterPro" id="IPR002656">
    <property type="entry name" value="Acyl_transf_3_dom"/>
</dbReference>
<comment type="caution">
    <text evidence="9">The sequence shown here is derived from an EMBL/GenBank/DDBJ whole genome shotgun (WGS) entry which is preliminary data.</text>
</comment>
<evidence type="ECO:0000313" key="9">
    <source>
        <dbReference type="EMBL" id="EFZ37369.1"/>
    </source>
</evidence>
<keyword evidence="9" id="KW-0012">Acyltransferase</keyword>
<proteinExistence type="inferred from homology"/>
<evidence type="ECO:0000256" key="3">
    <source>
        <dbReference type="ARBA" id="ARBA00022475"/>
    </source>
</evidence>
<feature type="transmembrane region" description="Helical" evidence="7">
    <location>
        <begin position="275"/>
        <end position="292"/>
    </location>
</feature>
<dbReference type="AlphaFoldDB" id="E7RNS6"/>
<keyword evidence="6 7" id="KW-0472">Membrane</keyword>
<sequence>MKTKKERIVFVDYIRVIACFMVMLVHSSENFYAADASGLAGNVSMLANEANRFWAAFYDGGVARTCVPLFMVVSAFLLVPMRQGVSMAAFYRHRFMRILPPLVFFMLAYTFLPLLWGGMTWEQSISDLARLPFNFPSMAGHLWFMYPLISLYLIIPVVSPWLERASAKDERIFIALFAFSTLVPWLHRFVSKELWGECFWNQFSMLWYCSGYLGYLVLAHYIRVHLQWERRKRLLIGTICFVLGAAFTAWSFWIMGTPGRLIETPMLEWSWEFCTPNVLCATFGAFLLFTCIRSKHAPRLVTGISKLTYGMYLVHLMFLAPIAAVFVNGNPARPIIPVYAAIPVIAVLTYLCSMLTIKLLSYLPGSKWIVG</sequence>
<dbReference type="HOGENOM" id="CLU_047714_0_1_10"/>
<feature type="transmembrane region" description="Helical" evidence="7">
    <location>
        <begin position="99"/>
        <end position="121"/>
    </location>
</feature>
<evidence type="ECO:0000256" key="1">
    <source>
        <dbReference type="ARBA" id="ARBA00004651"/>
    </source>
</evidence>
<feature type="transmembrane region" description="Helical" evidence="7">
    <location>
        <begin position="312"/>
        <end position="329"/>
    </location>
</feature>
<dbReference type="Pfam" id="PF01757">
    <property type="entry name" value="Acyl_transf_3"/>
    <property type="match status" value="1"/>
</dbReference>
<organism evidence="9 10">
    <name type="scientific">Hoylesella oralis ATCC 33269</name>
    <dbReference type="NCBI Taxonomy" id="873533"/>
    <lineage>
        <taxon>Bacteria</taxon>
        <taxon>Pseudomonadati</taxon>
        <taxon>Bacteroidota</taxon>
        <taxon>Bacteroidia</taxon>
        <taxon>Bacteroidales</taxon>
        <taxon>Prevotellaceae</taxon>
        <taxon>Hoylesella</taxon>
    </lineage>
</organism>
<dbReference type="EMBL" id="AEPE02000003">
    <property type="protein sequence ID" value="EFZ37369.1"/>
    <property type="molecule type" value="Genomic_DNA"/>
</dbReference>
<feature type="transmembrane region" description="Helical" evidence="7">
    <location>
        <begin position="53"/>
        <end position="79"/>
    </location>
</feature>
<feature type="transmembrane region" description="Helical" evidence="7">
    <location>
        <begin position="141"/>
        <end position="160"/>
    </location>
</feature>
<dbReference type="PANTHER" id="PTHR40074">
    <property type="entry name" value="O-ACETYLTRANSFERASE WECH"/>
    <property type="match status" value="1"/>
</dbReference>
<dbReference type="GO" id="GO:0009246">
    <property type="term" value="P:enterobacterial common antigen biosynthetic process"/>
    <property type="evidence" value="ECO:0007669"/>
    <property type="project" value="TreeGrafter"/>
</dbReference>
<keyword evidence="10" id="KW-1185">Reference proteome</keyword>
<gene>
    <name evidence="9" type="ORF">HMPREF0663_10827</name>
</gene>
<feature type="transmembrane region" description="Helical" evidence="7">
    <location>
        <begin position="205"/>
        <end position="222"/>
    </location>
</feature>
<dbReference type="GO" id="GO:0005886">
    <property type="term" value="C:plasma membrane"/>
    <property type="evidence" value="ECO:0007669"/>
    <property type="project" value="UniProtKB-SubCell"/>
</dbReference>
<evidence type="ECO:0000256" key="6">
    <source>
        <dbReference type="ARBA" id="ARBA00023136"/>
    </source>
</evidence>
<keyword evidence="4 7" id="KW-0812">Transmembrane</keyword>
<dbReference type="STRING" id="28134.SAMN05444288_0105"/>
<evidence type="ECO:0000313" key="10">
    <source>
        <dbReference type="Proteomes" id="UP000005580"/>
    </source>
</evidence>
<dbReference type="eggNOG" id="COG3274">
    <property type="taxonomic scope" value="Bacteria"/>
</dbReference>